<evidence type="ECO:0000313" key="1">
    <source>
        <dbReference type="EMBL" id="SYX90880.1"/>
    </source>
</evidence>
<protein>
    <recommendedName>
        <fullName evidence="3">Natural product biosynthesis protein</fullName>
    </recommendedName>
</protein>
<dbReference type="EMBL" id="UNOZ01000022">
    <property type="protein sequence ID" value="SYX90880.1"/>
    <property type="molecule type" value="Genomic_DNA"/>
</dbReference>
<keyword evidence="2" id="KW-1185">Reference proteome</keyword>
<evidence type="ECO:0008006" key="3">
    <source>
        <dbReference type="Google" id="ProtNLM"/>
    </source>
</evidence>
<proteinExistence type="predicted"/>
<dbReference type="Proteomes" id="UP000263595">
    <property type="component" value="Unassembled WGS sequence"/>
</dbReference>
<name>A0A383RUY1_9PSED</name>
<dbReference type="InterPro" id="IPR023973">
    <property type="entry name" value="MbnC-like"/>
</dbReference>
<reference evidence="2" key="1">
    <citation type="submission" date="2018-08" db="EMBL/GenBank/DDBJ databases">
        <authorList>
            <person name="Blom J."/>
        </authorList>
    </citation>
    <scope>NUCLEOTIDE SEQUENCE [LARGE SCALE GENOMIC DNA]</scope>
    <source>
        <strain evidence="2">CCOS 865</strain>
    </source>
</reference>
<dbReference type="AlphaFoldDB" id="A0A383RUY1"/>
<gene>
    <name evidence="1" type="ORF">CCOS865_03147</name>
</gene>
<dbReference type="NCBIfam" id="TIGR04061">
    <property type="entry name" value="AZL_007950_fam"/>
    <property type="match status" value="1"/>
</dbReference>
<accession>A0A383RUY1</accession>
<organism evidence="1 2">
    <name type="scientific">Pseudomonas reidholzensis</name>
    <dbReference type="NCBI Taxonomy" id="1785162"/>
    <lineage>
        <taxon>Bacteria</taxon>
        <taxon>Pseudomonadati</taxon>
        <taxon>Pseudomonadota</taxon>
        <taxon>Gammaproteobacteria</taxon>
        <taxon>Pseudomonadales</taxon>
        <taxon>Pseudomonadaceae</taxon>
        <taxon>Pseudomonas</taxon>
    </lineage>
</organism>
<evidence type="ECO:0000313" key="2">
    <source>
        <dbReference type="Proteomes" id="UP000263595"/>
    </source>
</evidence>
<sequence>MRTSKVGGMGLPKAICIEEHTMSRTLNVSAAAEAPARPSRNGDFLLPFPDYPCNARSFVNLDARLLPYWHTLFDVCPGLLKLDPPEGLELFRRFMTWAYRHHPALDWTYYISVCRWLLASPYQARVTEEHVEAFMVAAAALWVAADVSQARGLVMAWQPMAARVVEWKTGVRPATVSQGEDEDLPPPPWDFSWSPLSAKGASSFRRWLPVPG</sequence>